<reference evidence="1" key="1">
    <citation type="submission" date="2016-04" db="EMBL/GenBank/DDBJ databases">
        <authorList>
            <person name="Nguyen H.D."/>
            <person name="Samba Siva P."/>
            <person name="Cullis J."/>
            <person name="Levesque C.A."/>
            <person name="Hambleton S."/>
        </authorList>
    </citation>
    <scope>NUCLEOTIDE SEQUENCE</scope>
    <source>
        <strain evidence="1">DAOMC 236426</strain>
    </source>
</reference>
<organism evidence="1 2">
    <name type="scientific">Tilletia controversa</name>
    <name type="common">dwarf bunt fungus</name>
    <dbReference type="NCBI Taxonomy" id="13291"/>
    <lineage>
        <taxon>Eukaryota</taxon>
        <taxon>Fungi</taxon>
        <taxon>Dikarya</taxon>
        <taxon>Basidiomycota</taxon>
        <taxon>Ustilaginomycotina</taxon>
        <taxon>Exobasidiomycetes</taxon>
        <taxon>Tilletiales</taxon>
        <taxon>Tilletiaceae</taxon>
        <taxon>Tilletia</taxon>
    </lineage>
</organism>
<proteinExistence type="predicted"/>
<evidence type="ECO:0000313" key="2">
    <source>
        <dbReference type="Proteomes" id="UP000077684"/>
    </source>
</evidence>
<accession>A0A8X7MIL8</accession>
<evidence type="ECO:0000313" key="1">
    <source>
        <dbReference type="EMBL" id="KAE8237355.1"/>
    </source>
</evidence>
<keyword evidence="2" id="KW-1185">Reference proteome</keyword>
<dbReference type="EMBL" id="LWDE02002548">
    <property type="protein sequence ID" value="KAE8237355.1"/>
    <property type="molecule type" value="Genomic_DNA"/>
</dbReference>
<name>A0A8X7MIL8_9BASI</name>
<sequence>MVDNIKLGFDFGIPPIRETLIQPNHCSADDEMEILQAIVAKEMEVGRVVGPFSKEEVEARVGAFQTSPLGLVPKPGGKWRMIQGFSSPRRSPIAAINDYIDSDEFVCCWDGYLAMVDEVSAR</sequence>
<dbReference type="AlphaFoldDB" id="A0A8X7MIL8"/>
<gene>
    <name evidence="1" type="ORF">A4X06_0g9253</name>
</gene>
<reference evidence="1" key="2">
    <citation type="journal article" date="2019" name="IMA Fungus">
        <title>Genome sequencing and comparison of five Tilletia species to identify candidate genes for the detection of regulated species infecting wheat.</title>
        <authorList>
            <person name="Nguyen H.D.T."/>
            <person name="Sultana T."/>
            <person name="Kesanakurti P."/>
            <person name="Hambleton S."/>
        </authorList>
    </citation>
    <scope>NUCLEOTIDE SEQUENCE</scope>
    <source>
        <strain evidence="1">DAOMC 236426</strain>
    </source>
</reference>
<dbReference type="Proteomes" id="UP000077684">
    <property type="component" value="Unassembled WGS sequence"/>
</dbReference>
<protein>
    <submittedName>
        <fullName evidence="1">Uncharacterized protein</fullName>
    </submittedName>
</protein>
<comment type="caution">
    <text evidence="1">The sequence shown here is derived from an EMBL/GenBank/DDBJ whole genome shotgun (WGS) entry which is preliminary data.</text>
</comment>